<dbReference type="EMBL" id="JAHRIP010064649">
    <property type="protein sequence ID" value="MEQ2305593.1"/>
    <property type="molecule type" value="Genomic_DNA"/>
</dbReference>
<gene>
    <name evidence="2" type="ORF">AMECASPLE_039398</name>
</gene>
<proteinExistence type="predicted"/>
<keyword evidence="3" id="KW-1185">Reference proteome</keyword>
<protein>
    <submittedName>
        <fullName evidence="2">Uncharacterized protein</fullName>
    </submittedName>
</protein>
<feature type="region of interest" description="Disordered" evidence="1">
    <location>
        <begin position="21"/>
        <end position="42"/>
    </location>
</feature>
<dbReference type="Proteomes" id="UP001469553">
    <property type="component" value="Unassembled WGS sequence"/>
</dbReference>
<evidence type="ECO:0000313" key="2">
    <source>
        <dbReference type="EMBL" id="MEQ2305593.1"/>
    </source>
</evidence>
<accession>A0ABV0ZH67</accession>
<reference evidence="2 3" key="1">
    <citation type="submission" date="2021-06" db="EMBL/GenBank/DDBJ databases">
        <authorList>
            <person name="Palmer J.M."/>
        </authorList>
    </citation>
    <scope>NUCLEOTIDE SEQUENCE [LARGE SCALE GENOMIC DNA]</scope>
    <source>
        <strain evidence="2 3">AS_MEX2019</strain>
        <tissue evidence="2">Muscle</tissue>
    </source>
</reference>
<name>A0ABV0ZH67_9TELE</name>
<organism evidence="2 3">
    <name type="scientific">Ameca splendens</name>
    <dbReference type="NCBI Taxonomy" id="208324"/>
    <lineage>
        <taxon>Eukaryota</taxon>
        <taxon>Metazoa</taxon>
        <taxon>Chordata</taxon>
        <taxon>Craniata</taxon>
        <taxon>Vertebrata</taxon>
        <taxon>Euteleostomi</taxon>
        <taxon>Actinopterygii</taxon>
        <taxon>Neopterygii</taxon>
        <taxon>Teleostei</taxon>
        <taxon>Neoteleostei</taxon>
        <taxon>Acanthomorphata</taxon>
        <taxon>Ovalentaria</taxon>
        <taxon>Atherinomorphae</taxon>
        <taxon>Cyprinodontiformes</taxon>
        <taxon>Goodeidae</taxon>
        <taxon>Ameca</taxon>
    </lineage>
</organism>
<evidence type="ECO:0000313" key="3">
    <source>
        <dbReference type="Proteomes" id="UP001469553"/>
    </source>
</evidence>
<comment type="caution">
    <text evidence="2">The sequence shown here is derived from an EMBL/GenBank/DDBJ whole genome shotgun (WGS) entry which is preliminary data.</text>
</comment>
<evidence type="ECO:0000256" key="1">
    <source>
        <dbReference type="SAM" id="MobiDB-lite"/>
    </source>
</evidence>
<sequence length="124" mass="14050">MPEPPQLAPLDVEEQRLYSEPLLDGRAPHPISKGVPGHTTEEAHFSRLYPGSRSFGHDPKFMAIGEGRNIDRPVNRELCFSAQLSVHHNGPGTVPPLLRQPHRSVCRHQCVKFKLCFFFFKLVN</sequence>